<protein>
    <recommendedName>
        <fullName evidence="3">4-vinyl reductase 4VR</fullName>
    </recommendedName>
</protein>
<evidence type="ECO:0000313" key="1">
    <source>
        <dbReference type="EMBL" id="GAA5502744.1"/>
    </source>
</evidence>
<dbReference type="Proteomes" id="UP001458946">
    <property type="component" value="Unassembled WGS sequence"/>
</dbReference>
<reference evidence="1 2" key="1">
    <citation type="submission" date="2024-02" db="EMBL/GenBank/DDBJ databases">
        <title>Deinococcus xinjiangensis NBRC 107630.</title>
        <authorList>
            <person name="Ichikawa N."/>
            <person name="Katano-Makiyama Y."/>
            <person name="Hidaka K."/>
        </authorList>
    </citation>
    <scope>NUCLEOTIDE SEQUENCE [LARGE SCALE GENOMIC DNA]</scope>
    <source>
        <strain evidence="1 2">NBRC 107630</strain>
    </source>
</reference>
<dbReference type="EMBL" id="BAABRN010000029">
    <property type="protein sequence ID" value="GAA5502744.1"/>
    <property type="molecule type" value="Genomic_DNA"/>
</dbReference>
<keyword evidence="2" id="KW-1185">Reference proteome</keyword>
<proteinExistence type="predicted"/>
<comment type="caution">
    <text evidence="1">The sequence shown here is derived from an EMBL/GenBank/DDBJ whole genome shotgun (WGS) entry which is preliminary data.</text>
</comment>
<dbReference type="SUPFAM" id="SSF111126">
    <property type="entry name" value="Ligand-binding domain in the NO signalling and Golgi transport"/>
    <property type="match status" value="1"/>
</dbReference>
<gene>
    <name evidence="1" type="ORF">Dxin01_02488</name>
</gene>
<accession>A0ABP9VBX9</accession>
<organism evidence="1 2">
    <name type="scientific">Deinococcus xinjiangensis</name>
    <dbReference type="NCBI Taxonomy" id="457454"/>
    <lineage>
        <taxon>Bacteria</taxon>
        <taxon>Thermotogati</taxon>
        <taxon>Deinococcota</taxon>
        <taxon>Deinococci</taxon>
        <taxon>Deinococcales</taxon>
        <taxon>Deinococcaceae</taxon>
        <taxon>Deinococcus</taxon>
    </lineage>
</organism>
<name>A0ABP9VBX9_9DEIO</name>
<sequence>MLMGEGKSSLPKQYFYELNKLLDSLDARPKPTHSPRGLAHRGTLGDFTSIVCFKALFAGLEDLLGAEASGVVFIRAGRLRGQNLVEDWGVGHLQIPLEKLGHLLDAAFGHDGTRLCVIHGVKQSGENIVVSLTDTICSVGEPEQSVRRCTFTLGAVWGALEALTGKKFLAQQTGSVLAGEEYDQFTFTPL</sequence>
<dbReference type="InterPro" id="IPR024096">
    <property type="entry name" value="NO_sig/Golgi_transp_ligand-bd"/>
</dbReference>
<evidence type="ECO:0008006" key="3">
    <source>
        <dbReference type="Google" id="ProtNLM"/>
    </source>
</evidence>
<evidence type="ECO:0000313" key="2">
    <source>
        <dbReference type="Proteomes" id="UP001458946"/>
    </source>
</evidence>